<keyword evidence="2" id="KW-1185">Reference proteome</keyword>
<evidence type="ECO:0000313" key="1">
    <source>
        <dbReference type="EMBL" id="GHI52790.1"/>
    </source>
</evidence>
<protein>
    <submittedName>
        <fullName evidence="1">Uncharacterized protein</fullName>
    </submittedName>
</protein>
<reference evidence="2" key="1">
    <citation type="submission" date="2023-07" db="EMBL/GenBank/DDBJ databases">
        <title>Whole genome shotgun sequence of Streptomyces achromogenes subsp. rubradiris NBRC 14000.</title>
        <authorList>
            <person name="Komaki H."/>
            <person name="Tamura T."/>
        </authorList>
    </citation>
    <scope>NUCLEOTIDE SEQUENCE [LARGE SCALE GENOMIC DNA]</scope>
    <source>
        <strain evidence="2">NBRC 14000</strain>
    </source>
</reference>
<sequence>MDDYFRDSLANALSLCQYNVRAFTRPEIDAIYEYDDKLAPLGLASYFELETLLDTPEAQADPGSAMRERAKKLTAWHQALTELLQDPRLKNVRYVDPSTTLTSTEDSRSPYSPAVRRFVKGAAAEYHRHRTGFEHAVTVWALGLEAPGSYPPATRHVNLNNKALEVWG</sequence>
<dbReference type="EMBL" id="BNEA01000010">
    <property type="protein sequence ID" value="GHI52790.1"/>
    <property type="molecule type" value="Genomic_DNA"/>
</dbReference>
<accession>A0ABQ3RAC3</accession>
<comment type="caution">
    <text evidence="1">The sequence shown here is derived from an EMBL/GenBank/DDBJ whole genome shotgun (WGS) entry which is preliminary data.</text>
</comment>
<proteinExistence type="predicted"/>
<dbReference type="Proteomes" id="UP000646738">
    <property type="component" value="Unassembled WGS sequence"/>
</dbReference>
<name>A0ABQ3RAC3_STRRR</name>
<gene>
    <name evidence="1" type="ORF">Srubr_26360</name>
</gene>
<dbReference type="RefSeq" id="WP_189998272.1">
    <property type="nucleotide sequence ID" value="NZ_BNCB01000020.1"/>
</dbReference>
<organism evidence="1 2">
    <name type="scientific">Streptomyces rubradiris</name>
    <name type="common">Streptomyces achromogenes subsp. rubradiris</name>
    <dbReference type="NCBI Taxonomy" id="285531"/>
    <lineage>
        <taxon>Bacteria</taxon>
        <taxon>Bacillati</taxon>
        <taxon>Actinomycetota</taxon>
        <taxon>Actinomycetes</taxon>
        <taxon>Kitasatosporales</taxon>
        <taxon>Streptomycetaceae</taxon>
        <taxon>Streptomyces</taxon>
    </lineage>
</organism>
<evidence type="ECO:0000313" key="2">
    <source>
        <dbReference type="Proteomes" id="UP000646738"/>
    </source>
</evidence>